<feature type="region of interest" description="Disordered" evidence="1">
    <location>
        <begin position="1"/>
        <end position="20"/>
    </location>
</feature>
<name>A0A9W6IQ14_9PROT</name>
<feature type="compositionally biased region" description="Polar residues" evidence="1">
    <location>
        <begin position="1"/>
        <end position="17"/>
    </location>
</feature>
<evidence type="ECO:0000256" key="1">
    <source>
        <dbReference type="SAM" id="MobiDB-lite"/>
    </source>
</evidence>
<proteinExistence type="predicted"/>
<dbReference type="AlphaFoldDB" id="A0A9W6IQ14"/>
<protein>
    <submittedName>
        <fullName evidence="2">Uncharacterized protein</fullName>
    </submittedName>
</protein>
<dbReference type="Proteomes" id="UP001143486">
    <property type="component" value="Unassembled WGS sequence"/>
</dbReference>
<gene>
    <name evidence="2" type="ORF">GCM10017621_30170</name>
</gene>
<evidence type="ECO:0000313" key="2">
    <source>
        <dbReference type="EMBL" id="GLK53509.1"/>
    </source>
</evidence>
<evidence type="ECO:0000313" key="3">
    <source>
        <dbReference type="Proteomes" id="UP001143486"/>
    </source>
</evidence>
<organism evidence="2 3">
    <name type="scientific">Maricaulis virginensis</name>
    <dbReference type="NCBI Taxonomy" id="144022"/>
    <lineage>
        <taxon>Bacteria</taxon>
        <taxon>Pseudomonadati</taxon>
        <taxon>Pseudomonadota</taxon>
        <taxon>Alphaproteobacteria</taxon>
        <taxon>Maricaulales</taxon>
        <taxon>Maricaulaceae</taxon>
        <taxon>Maricaulis</taxon>
    </lineage>
</organism>
<dbReference type="EMBL" id="BSFE01000011">
    <property type="protein sequence ID" value="GLK53509.1"/>
    <property type="molecule type" value="Genomic_DNA"/>
</dbReference>
<reference evidence="2" key="2">
    <citation type="submission" date="2023-01" db="EMBL/GenBank/DDBJ databases">
        <authorList>
            <person name="Sun Q."/>
            <person name="Evtushenko L."/>
        </authorList>
    </citation>
    <scope>NUCLEOTIDE SEQUENCE</scope>
    <source>
        <strain evidence="2">VKM B-1513</strain>
    </source>
</reference>
<accession>A0A9W6IQ14</accession>
<keyword evidence="3" id="KW-1185">Reference proteome</keyword>
<comment type="caution">
    <text evidence="2">The sequence shown here is derived from an EMBL/GenBank/DDBJ whole genome shotgun (WGS) entry which is preliminary data.</text>
</comment>
<reference evidence="2" key="1">
    <citation type="journal article" date="2014" name="Int. J. Syst. Evol. Microbiol.">
        <title>Complete genome sequence of Corynebacterium casei LMG S-19264T (=DSM 44701T), isolated from a smear-ripened cheese.</title>
        <authorList>
            <consortium name="US DOE Joint Genome Institute (JGI-PGF)"/>
            <person name="Walter F."/>
            <person name="Albersmeier A."/>
            <person name="Kalinowski J."/>
            <person name="Ruckert C."/>
        </authorList>
    </citation>
    <scope>NUCLEOTIDE SEQUENCE</scope>
    <source>
        <strain evidence="2">VKM B-1513</strain>
    </source>
</reference>
<sequence>MDSTCGGTVPRSGNTTRIRAPKGLGPVFQALEVSLADAFGRVAKRRFYTALLAEYLQDPPARYWHHGNSSDVIFVEIDRVVANEIRENADVPLACFGFNAIDSFISDPLIRDAVYVRLRRSLKSSDTDVGVFIETHFRSHEIPLKGRPRSARLEQD</sequence>